<dbReference type="OrthoDB" id="9760494at2"/>
<dbReference type="AlphaFoldDB" id="A0A1X1EKV0"/>
<name>A0A1X1EKV0_PANCY</name>
<evidence type="ECO:0000256" key="1">
    <source>
        <dbReference type="ARBA" id="ARBA00004442"/>
    </source>
</evidence>
<organism evidence="4 5">
    <name type="scientific">Pantoea cypripedii</name>
    <name type="common">Pectobacterium cypripedii</name>
    <name type="synonym">Erwinia cypripedii</name>
    <dbReference type="NCBI Taxonomy" id="55209"/>
    <lineage>
        <taxon>Bacteria</taxon>
        <taxon>Pseudomonadati</taxon>
        <taxon>Pseudomonadota</taxon>
        <taxon>Gammaproteobacteria</taxon>
        <taxon>Enterobacterales</taxon>
        <taxon>Erwiniaceae</taxon>
        <taxon>Pantoea</taxon>
    </lineage>
</organism>
<dbReference type="SUPFAM" id="SSF56935">
    <property type="entry name" value="Porins"/>
    <property type="match status" value="1"/>
</dbReference>
<reference evidence="4 5" key="1">
    <citation type="journal article" date="2017" name="Antonie Van Leeuwenhoek">
        <title>Phylogenomic resolution of the bacterial genus Pantoea and its relationship with Erwinia and Tatumella.</title>
        <authorList>
            <person name="Palmer M."/>
            <person name="Steenkamp E.T."/>
            <person name="Coetzee M.P."/>
            <person name="Chan W.Y."/>
            <person name="van Zyl E."/>
            <person name="De Maayer P."/>
            <person name="Coutinho T.A."/>
            <person name="Blom J."/>
            <person name="Smits T.H."/>
            <person name="Duffy B."/>
            <person name="Venter S.N."/>
        </authorList>
    </citation>
    <scope>NUCLEOTIDE SEQUENCE [LARGE SCALE GENOMIC DNA]</scope>
    <source>
        <strain evidence="4 5">LMG 2657</strain>
    </source>
</reference>
<dbReference type="Gene3D" id="2.40.170.20">
    <property type="entry name" value="TonB-dependent receptor, beta-barrel domain"/>
    <property type="match status" value="1"/>
</dbReference>
<evidence type="ECO:0000313" key="4">
    <source>
        <dbReference type="EMBL" id="ORM89516.1"/>
    </source>
</evidence>
<evidence type="ECO:0000256" key="2">
    <source>
        <dbReference type="ARBA" id="ARBA00023136"/>
    </source>
</evidence>
<keyword evidence="3" id="KW-0998">Cell outer membrane</keyword>
<sequence>MFNDTLTITPGILAAYYFRKSYSDAATGSVGQMLSYIAWNVQVSRDLHKSGNTELNGYIGINNIFNRDYWFRCVYSFRVSSLHV</sequence>
<dbReference type="STRING" id="55209.HA50_23125"/>
<dbReference type="EMBL" id="MLJI01000002">
    <property type="protein sequence ID" value="ORM89516.1"/>
    <property type="molecule type" value="Genomic_DNA"/>
</dbReference>
<protein>
    <recommendedName>
        <fullName evidence="6">TonB-dependent receptor-like beta-barrel domain-containing protein</fullName>
    </recommendedName>
</protein>
<dbReference type="RefSeq" id="WP_084879234.1">
    <property type="nucleotide sequence ID" value="NZ_JAGGMY010000002.1"/>
</dbReference>
<evidence type="ECO:0000313" key="5">
    <source>
        <dbReference type="Proteomes" id="UP000193749"/>
    </source>
</evidence>
<keyword evidence="5" id="KW-1185">Reference proteome</keyword>
<gene>
    <name evidence="4" type="ORF">HA50_23125</name>
</gene>
<dbReference type="InterPro" id="IPR036942">
    <property type="entry name" value="Beta-barrel_TonB_sf"/>
</dbReference>
<dbReference type="GO" id="GO:0009279">
    <property type="term" value="C:cell outer membrane"/>
    <property type="evidence" value="ECO:0007669"/>
    <property type="project" value="UniProtKB-SubCell"/>
</dbReference>
<evidence type="ECO:0008006" key="6">
    <source>
        <dbReference type="Google" id="ProtNLM"/>
    </source>
</evidence>
<dbReference type="Proteomes" id="UP000193749">
    <property type="component" value="Unassembled WGS sequence"/>
</dbReference>
<proteinExistence type="predicted"/>
<comment type="caution">
    <text evidence="4">The sequence shown here is derived from an EMBL/GenBank/DDBJ whole genome shotgun (WGS) entry which is preliminary data.</text>
</comment>
<keyword evidence="2" id="KW-0472">Membrane</keyword>
<evidence type="ECO:0000256" key="3">
    <source>
        <dbReference type="ARBA" id="ARBA00023237"/>
    </source>
</evidence>
<comment type="subcellular location">
    <subcellularLocation>
        <location evidence="1">Cell outer membrane</location>
    </subcellularLocation>
</comment>
<accession>A0A1X1EKV0</accession>